<accession>A0A511B3H6</accession>
<comment type="similarity">
    <text evidence="1">Belongs to the SMP-30/CGR1 family.</text>
</comment>
<evidence type="ECO:0000256" key="2">
    <source>
        <dbReference type="PIRSR" id="PIRSR605511-1"/>
    </source>
</evidence>
<protein>
    <submittedName>
        <fullName evidence="5">Gluconolaconase</fullName>
    </submittedName>
</protein>
<dbReference type="PANTHER" id="PTHR10907">
    <property type="entry name" value="REGUCALCIN"/>
    <property type="match status" value="1"/>
</dbReference>
<dbReference type="GO" id="GO:0019853">
    <property type="term" value="P:L-ascorbic acid biosynthetic process"/>
    <property type="evidence" value="ECO:0007669"/>
    <property type="project" value="TreeGrafter"/>
</dbReference>
<dbReference type="SUPFAM" id="SSF63829">
    <property type="entry name" value="Calcium-dependent phosphotriesterase"/>
    <property type="match status" value="1"/>
</dbReference>
<evidence type="ECO:0000313" key="5">
    <source>
        <dbReference type="EMBL" id="GEK94999.1"/>
    </source>
</evidence>
<gene>
    <name evidence="5" type="primary">xylC</name>
    <name evidence="5" type="ORF">GKA01_01960</name>
</gene>
<feature type="domain" description="SMP-30/Gluconolactonase/LRE-like region" evidence="4">
    <location>
        <begin position="19"/>
        <end position="261"/>
    </location>
</feature>
<keyword evidence="3" id="KW-0862">Zinc</keyword>
<dbReference type="Gene3D" id="2.120.10.30">
    <property type="entry name" value="TolB, C-terminal domain"/>
    <property type="match status" value="1"/>
</dbReference>
<dbReference type="PRINTS" id="PR01790">
    <property type="entry name" value="SMP30FAMILY"/>
</dbReference>
<dbReference type="Pfam" id="PF08450">
    <property type="entry name" value="SGL"/>
    <property type="match status" value="1"/>
</dbReference>
<dbReference type="RefSeq" id="WP_146858318.1">
    <property type="nucleotide sequence ID" value="NZ_BARK01000019.1"/>
</dbReference>
<dbReference type="Proteomes" id="UP000321079">
    <property type="component" value="Unassembled WGS sequence"/>
</dbReference>
<dbReference type="InterPro" id="IPR005511">
    <property type="entry name" value="SMP-30"/>
</dbReference>
<dbReference type="InterPro" id="IPR013658">
    <property type="entry name" value="SGL"/>
</dbReference>
<dbReference type="OrthoDB" id="2633250at2"/>
<feature type="binding site" evidence="3">
    <location>
        <position position="21"/>
    </location>
    <ligand>
        <name>a divalent metal cation</name>
        <dbReference type="ChEBI" id="CHEBI:60240"/>
    </ligand>
</feature>
<dbReference type="PANTHER" id="PTHR10907:SF47">
    <property type="entry name" value="REGUCALCIN"/>
    <property type="match status" value="1"/>
</dbReference>
<dbReference type="GO" id="GO:0005509">
    <property type="term" value="F:calcium ion binding"/>
    <property type="evidence" value="ECO:0007669"/>
    <property type="project" value="TreeGrafter"/>
</dbReference>
<dbReference type="EMBL" id="BJVA01000001">
    <property type="protein sequence ID" value="GEK94999.1"/>
    <property type="molecule type" value="Genomic_DNA"/>
</dbReference>
<name>A0A511B3H6_9PROT</name>
<feature type="binding site" evidence="3">
    <location>
        <position position="104"/>
    </location>
    <ligand>
        <name>substrate</name>
    </ligand>
</feature>
<proteinExistence type="inferred from homology"/>
<reference evidence="5 6" key="1">
    <citation type="submission" date="2019-07" db="EMBL/GenBank/DDBJ databases">
        <title>Whole genome shotgun sequence of Gluconobacter kanchanaburiensis NBRC 103587.</title>
        <authorList>
            <person name="Hosoyama A."/>
            <person name="Uohara A."/>
            <person name="Ohji S."/>
            <person name="Ichikawa N."/>
        </authorList>
    </citation>
    <scope>NUCLEOTIDE SEQUENCE [LARGE SCALE GENOMIC DNA]</scope>
    <source>
        <strain evidence="5 6">NBRC 103587</strain>
    </source>
</reference>
<evidence type="ECO:0000256" key="3">
    <source>
        <dbReference type="PIRSR" id="PIRSR605511-2"/>
    </source>
</evidence>
<keyword evidence="3" id="KW-0479">Metal-binding</keyword>
<feature type="active site" description="Proton donor/acceptor" evidence="2">
    <location>
        <position position="202"/>
    </location>
</feature>
<comment type="caution">
    <text evidence="5">The sequence shown here is derived from an EMBL/GenBank/DDBJ whole genome shotgun (WGS) entry which is preliminary data.</text>
</comment>
<keyword evidence="6" id="KW-1185">Reference proteome</keyword>
<dbReference type="GO" id="GO:0004341">
    <property type="term" value="F:gluconolactonase activity"/>
    <property type="evidence" value="ECO:0007669"/>
    <property type="project" value="TreeGrafter"/>
</dbReference>
<sequence>MTSLPLHQPDCVLDLRATLGEGPVWISAEDALYFVDIVEAKIHRFHPVTREHRTWSAPDRVAFLLPVADGTFLAGMPDGLRRFDPRTGHFSDHTTVEATKPGNRLNDGCVDPHGRIWFGTMDDGEELPAGSIYRIVHDGDGLQITHHDEGYTVSNGPAVSPCGKILYVCDSPEQTIYAFDIQSDGELANERIFARLQHGYPDGIVTDSEGTVWCGTWGGGRVARFRPDGTELPPVPMPVTNVTKVAFGGEDLKTVFVTTARKGLDAETLAKEPQAGSLFAFRTDVAGASQHVFRLNGGKLNKGA</sequence>
<evidence type="ECO:0000259" key="4">
    <source>
        <dbReference type="Pfam" id="PF08450"/>
    </source>
</evidence>
<organism evidence="5 6">
    <name type="scientific">Gluconobacter kanchanaburiensis NBRC 103587</name>
    <dbReference type="NCBI Taxonomy" id="1307948"/>
    <lineage>
        <taxon>Bacteria</taxon>
        <taxon>Pseudomonadati</taxon>
        <taxon>Pseudomonadota</taxon>
        <taxon>Alphaproteobacteria</taxon>
        <taxon>Acetobacterales</taxon>
        <taxon>Acetobacteraceae</taxon>
        <taxon>Gluconobacter</taxon>
    </lineage>
</organism>
<dbReference type="InterPro" id="IPR011042">
    <property type="entry name" value="6-blade_b-propeller_TolB-like"/>
</dbReference>
<feature type="binding site" evidence="3">
    <location>
        <position position="202"/>
    </location>
    <ligand>
        <name>a divalent metal cation</name>
        <dbReference type="ChEBI" id="CHEBI:60240"/>
    </ligand>
</feature>
<dbReference type="AlphaFoldDB" id="A0A511B3H6"/>
<feature type="binding site" evidence="3">
    <location>
        <position position="106"/>
    </location>
    <ligand>
        <name>substrate</name>
    </ligand>
</feature>
<comment type="cofactor">
    <cofactor evidence="3">
        <name>Zn(2+)</name>
        <dbReference type="ChEBI" id="CHEBI:29105"/>
    </cofactor>
    <text evidence="3">Binds 1 divalent metal cation per subunit.</text>
</comment>
<evidence type="ECO:0000256" key="1">
    <source>
        <dbReference type="ARBA" id="ARBA00008853"/>
    </source>
</evidence>
<evidence type="ECO:0000313" key="6">
    <source>
        <dbReference type="Proteomes" id="UP000321079"/>
    </source>
</evidence>
<feature type="binding site" evidence="3">
    <location>
        <position position="155"/>
    </location>
    <ligand>
        <name>a divalent metal cation</name>
        <dbReference type="ChEBI" id="CHEBI:60240"/>
    </ligand>
</feature>